<dbReference type="RefSeq" id="WP_252916790.1">
    <property type="nucleotide sequence ID" value="NZ_JAAAML010000003.1"/>
</dbReference>
<dbReference type="EMBL" id="JAAAML010000003">
    <property type="protein sequence ID" value="MCO6410073.1"/>
    <property type="molecule type" value="Genomic_DNA"/>
</dbReference>
<organism evidence="1 2">
    <name type="scientific">Hoeflea alexandrii</name>
    <dbReference type="NCBI Taxonomy" id="288436"/>
    <lineage>
        <taxon>Bacteria</taxon>
        <taxon>Pseudomonadati</taxon>
        <taxon>Pseudomonadota</taxon>
        <taxon>Alphaproteobacteria</taxon>
        <taxon>Hyphomicrobiales</taxon>
        <taxon>Rhizobiaceae</taxon>
        <taxon>Hoeflea</taxon>
    </lineage>
</organism>
<protein>
    <submittedName>
        <fullName evidence="1">Uncharacterized protein</fullName>
    </submittedName>
</protein>
<evidence type="ECO:0000313" key="1">
    <source>
        <dbReference type="EMBL" id="MCO6410073.1"/>
    </source>
</evidence>
<dbReference type="Proteomes" id="UP001320715">
    <property type="component" value="Unassembled WGS sequence"/>
</dbReference>
<gene>
    <name evidence="1" type="ORF">GTW23_17960</name>
</gene>
<evidence type="ECO:0000313" key="2">
    <source>
        <dbReference type="Proteomes" id="UP001320715"/>
    </source>
</evidence>
<name>A0ABT1CV46_9HYPH</name>
<proteinExistence type="predicted"/>
<comment type="caution">
    <text evidence="1">The sequence shown here is derived from an EMBL/GenBank/DDBJ whole genome shotgun (WGS) entry which is preliminary data.</text>
</comment>
<keyword evidence="2" id="KW-1185">Reference proteome</keyword>
<reference evidence="1 2" key="1">
    <citation type="submission" date="2020-01" db="EMBL/GenBank/DDBJ databases">
        <title>Genomes of bacteria type strains.</title>
        <authorList>
            <person name="Chen J."/>
            <person name="Zhu S."/>
            <person name="Yang J."/>
        </authorList>
    </citation>
    <scope>NUCLEOTIDE SEQUENCE [LARGE SCALE GENOMIC DNA]</scope>
    <source>
        <strain evidence="1 2">DSM 16655</strain>
    </source>
</reference>
<accession>A0ABT1CV46</accession>
<sequence length="90" mass="9975">MTNPNDETLSFLIAQMAVLEQLTINLTHLVSSEYEDALAVRAGLLADIRERLSAPTGDDARKQVFSTLALKQLNRLEPRILGETDKTGKH</sequence>